<proteinExistence type="predicted"/>
<accession>A0A1N7D779</accession>
<keyword evidence="2" id="KW-0812">Transmembrane</keyword>
<evidence type="ECO:0000256" key="2">
    <source>
        <dbReference type="SAM" id="Phobius"/>
    </source>
</evidence>
<reference evidence="4" key="1">
    <citation type="submission" date="2017-01" db="EMBL/GenBank/DDBJ databases">
        <authorList>
            <person name="Varghese N."/>
            <person name="Submissions S."/>
        </authorList>
    </citation>
    <scope>NUCLEOTIDE SEQUENCE [LARGE SCALE GENOMIC DNA]</scope>
    <source>
        <strain evidence="4">DSM 21768</strain>
    </source>
</reference>
<feature type="transmembrane region" description="Helical" evidence="2">
    <location>
        <begin position="24"/>
        <end position="44"/>
    </location>
</feature>
<keyword evidence="4" id="KW-1185">Reference proteome</keyword>
<feature type="transmembrane region" description="Helical" evidence="2">
    <location>
        <begin position="148"/>
        <end position="168"/>
    </location>
</feature>
<gene>
    <name evidence="3" type="ORF">SAMN02745664_10140</name>
</gene>
<evidence type="ECO:0000313" key="3">
    <source>
        <dbReference type="EMBL" id="SIR71617.1"/>
    </source>
</evidence>
<keyword evidence="2" id="KW-0472">Membrane</keyword>
<dbReference type="STRING" id="34061.B0189_00495"/>
<feature type="region of interest" description="Disordered" evidence="1">
    <location>
        <begin position="196"/>
        <end position="227"/>
    </location>
</feature>
<dbReference type="AlphaFoldDB" id="A0A1N7D779"/>
<protein>
    <submittedName>
        <fullName evidence="3">Uncharacterized protein</fullName>
    </submittedName>
</protein>
<name>A0A1N7D779_9GAMM</name>
<dbReference type="EMBL" id="FTNU01000001">
    <property type="protein sequence ID" value="SIR71617.1"/>
    <property type="molecule type" value="Genomic_DNA"/>
</dbReference>
<evidence type="ECO:0000256" key="1">
    <source>
        <dbReference type="SAM" id="MobiDB-lite"/>
    </source>
</evidence>
<keyword evidence="2" id="KW-1133">Transmembrane helix</keyword>
<sequence length="427" mass="46895">MGQFNRLNYNLAIIMTYLAPRQGIFAAIVLASLTLHLLFFVISAERGINAQNQQVVNHSVAALSQELVAPLAAYDRVSMSVIAEPYTNEQAVGYIGIYDSQGRILVPLGEASDGYRTEQIIATGDQVLGKVAVQAKPISRAQILSDNWVFLLSVIGLHIILWLVYGYVARPTAELKRQIAQRVRTDLLNKGLLSEQQPAKVEAAEPEQSPSQASDDEQDDELQIDDSSDETTLSAAYTVQLSYDDPRHLLATVSIDTKAAYLALCDQLFDKACQALLELPLFAGVETANKKTFDDSGVSITLHAKEPTAKTATAAALLSKLLVMVNEVVYQKHREIRRFALPVKAVCSDADSAEIAKLISLNRKEQLLIILPEAGRNQVSTYMSLSALKQPRSTHERDAREIVSVTNATTERLKIACDKVLLFEDNA</sequence>
<evidence type="ECO:0000313" key="4">
    <source>
        <dbReference type="Proteomes" id="UP000187495"/>
    </source>
</evidence>
<organism evidence="3 4">
    <name type="scientific">Moraxella cuniculi DSM 21768</name>
    <dbReference type="NCBI Taxonomy" id="1122245"/>
    <lineage>
        <taxon>Bacteria</taxon>
        <taxon>Pseudomonadati</taxon>
        <taxon>Pseudomonadota</taxon>
        <taxon>Gammaproteobacteria</taxon>
        <taxon>Moraxellales</taxon>
        <taxon>Moraxellaceae</taxon>
        <taxon>Moraxella</taxon>
    </lineage>
</organism>
<dbReference type="Proteomes" id="UP000187495">
    <property type="component" value="Unassembled WGS sequence"/>
</dbReference>
<feature type="compositionally biased region" description="Acidic residues" evidence="1">
    <location>
        <begin position="214"/>
        <end position="227"/>
    </location>
</feature>